<dbReference type="Pfam" id="PF13845">
    <property type="entry name" value="Septum_form"/>
    <property type="match status" value="1"/>
</dbReference>
<feature type="domain" description="Septum formation-related" evidence="2">
    <location>
        <begin position="85"/>
        <end position="312"/>
    </location>
</feature>
<protein>
    <recommendedName>
        <fullName evidence="2">Septum formation-related domain-containing protein</fullName>
    </recommendedName>
</protein>
<evidence type="ECO:0000256" key="1">
    <source>
        <dbReference type="SAM" id="MobiDB-lite"/>
    </source>
</evidence>
<dbReference type="Proteomes" id="UP000077519">
    <property type="component" value="Unassembled WGS sequence"/>
</dbReference>
<dbReference type="EMBL" id="LVHI01000032">
    <property type="protein sequence ID" value="OAK51974.1"/>
    <property type="molecule type" value="Genomic_DNA"/>
</dbReference>
<name>A0A177Y8Z0_9NOCA</name>
<dbReference type="InterPro" id="IPR026004">
    <property type="entry name" value="Septum_form"/>
</dbReference>
<evidence type="ECO:0000313" key="4">
    <source>
        <dbReference type="Proteomes" id="UP000077519"/>
    </source>
</evidence>
<gene>
    <name evidence="3" type="ORF">A3K89_09905</name>
</gene>
<evidence type="ECO:0000313" key="3">
    <source>
        <dbReference type="EMBL" id="OAK51974.1"/>
    </source>
</evidence>
<dbReference type="RefSeq" id="WP_068429943.1">
    <property type="nucleotide sequence ID" value="NZ_LVHI01000032.1"/>
</dbReference>
<feature type="region of interest" description="Disordered" evidence="1">
    <location>
        <begin position="62"/>
        <end position="88"/>
    </location>
</feature>
<keyword evidence="4" id="KW-1185">Reference proteome</keyword>
<dbReference type="AlphaFoldDB" id="A0A177Y8Z0"/>
<evidence type="ECO:0000259" key="2">
    <source>
        <dbReference type="Pfam" id="PF13845"/>
    </source>
</evidence>
<feature type="region of interest" description="Disordered" evidence="1">
    <location>
        <begin position="1"/>
        <end position="26"/>
    </location>
</feature>
<proteinExistence type="predicted"/>
<organism evidence="3 4">
    <name type="scientific">Rhodococcoides kyotonense</name>
    <dbReference type="NCBI Taxonomy" id="398843"/>
    <lineage>
        <taxon>Bacteria</taxon>
        <taxon>Bacillati</taxon>
        <taxon>Actinomycetota</taxon>
        <taxon>Actinomycetes</taxon>
        <taxon>Mycobacteriales</taxon>
        <taxon>Nocardiaceae</taxon>
        <taxon>Rhodococcoides</taxon>
    </lineage>
</organism>
<sequence length="367" mass="38546">MMEEMSTPDPARPGRSKPRRNQRTVTAPVARRGLALIAIGAVAAAVVTLFVSGGFSQPEKITTHADSGPATSGPVSARSFGSADPGTCLQWTPTDDPETDRQDLAEVSCAEPHRFEVAQDVDLSAYPGIEFAPGSAYPGALRFGQLRDEHCVGIVDDYLGTKFDPNGKFSVGLMFPSQSGWMAGERTLRCGIQQSSNTGVPQEMTGSVLDQDQSNVWDVGTCIGINQNVPADPVDCNSPHAFEVASIVDLQQQFPSGIPSEADQDAYLEPTCTATVNTYLGSDTALRDKTLTLFWNTIDVTSWLAGSRQITCSVGKELDEGGFATITGSAKGDILINGQAPVPPPAAPDGRALPTPLPGAAPITPGG</sequence>
<comment type="caution">
    <text evidence="3">The sequence shown here is derived from an EMBL/GenBank/DDBJ whole genome shotgun (WGS) entry which is preliminary data.</text>
</comment>
<accession>A0A177Y8Z0</accession>
<feature type="region of interest" description="Disordered" evidence="1">
    <location>
        <begin position="338"/>
        <end position="367"/>
    </location>
</feature>
<reference evidence="3 4" key="1">
    <citation type="submission" date="2016-03" db="EMBL/GenBank/DDBJ databases">
        <title>Genome sequence of Rhodococcus kyotonensis KB10.</title>
        <authorList>
            <person name="Jeong H."/>
            <person name="Hong C.E."/>
            <person name="Jo S.H."/>
            <person name="Park J.M."/>
        </authorList>
    </citation>
    <scope>NUCLEOTIDE SEQUENCE [LARGE SCALE GENOMIC DNA]</scope>
    <source>
        <strain evidence="3 4">KB10</strain>
    </source>
</reference>